<dbReference type="GO" id="GO:0006313">
    <property type="term" value="P:DNA transposition"/>
    <property type="evidence" value="ECO:0007669"/>
    <property type="project" value="InterPro"/>
</dbReference>
<proteinExistence type="predicted"/>
<protein>
    <submittedName>
        <fullName evidence="2">Transposase</fullName>
    </submittedName>
</protein>
<evidence type="ECO:0000313" key="2">
    <source>
        <dbReference type="EMBL" id="EQX26435.1"/>
    </source>
</evidence>
<evidence type="ECO:0000313" key="3">
    <source>
        <dbReference type="Proteomes" id="UP000016035"/>
    </source>
</evidence>
<dbReference type="EMBL" id="AWBU01000021">
    <property type="protein sequence ID" value="EQX26435.1"/>
    <property type="molecule type" value="Genomic_DNA"/>
</dbReference>
<dbReference type="HOGENOM" id="CLU_036902_6_5_6"/>
<dbReference type="Proteomes" id="UP000016035">
    <property type="component" value="Unassembled WGS sequence"/>
</dbReference>
<reference evidence="3" key="1">
    <citation type="submission" date="2013-07" db="EMBL/GenBank/DDBJ databases">
        <title>The genome sequence of Escherichia coli UMEA 3162-1.</title>
        <authorList>
            <consortium name="The Broad Institute Genome Sequencing Platform"/>
            <consortium name="The Broad Institute Genome Sequencing Center for Infectious Disease"/>
            <person name="Feldgarden M."/>
            <person name="Frimodt-Moller N."/>
            <person name="Leihof R.F."/>
            <person name="Rasmussen L."/>
            <person name="Young S.K."/>
            <person name="Zeng Q."/>
            <person name="Gargeya S."/>
            <person name="Abouelleil A."/>
            <person name="Alvarado L."/>
            <person name="Berlin A.M."/>
            <person name="Chapman S.B."/>
            <person name="Gainer-Dewar J."/>
            <person name="Goldberg J."/>
            <person name="Gnerre S."/>
            <person name="Griggs A."/>
            <person name="Gujja S."/>
            <person name="Hansen M."/>
            <person name="Howarth C."/>
            <person name="Imamovic A."/>
            <person name="Larimer J."/>
            <person name="McCowan C."/>
            <person name="Murphy C."/>
            <person name="Pearson M."/>
            <person name="Poon T."/>
            <person name="Priest M."/>
            <person name="Roberts A."/>
            <person name="Saif S."/>
            <person name="Shea T."/>
            <person name="Sykes S."/>
            <person name="Wortman J."/>
            <person name="Nusbaum C."/>
            <person name="Birren B."/>
        </authorList>
    </citation>
    <scope>NUCLEOTIDE SEQUENCE [LARGE SCALE GENOMIC DNA]</scope>
    <source>
        <strain evidence="3">UMEA 3162-1</strain>
    </source>
</reference>
<evidence type="ECO:0000259" key="1">
    <source>
        <dbReference type="Pfam" id="PF01548"/>
    </source>
</evidence>
<dbReference type="InterPro" id="IPR047650">
    <property type="entry name" value="Transpos_IS110"/>
</dbReference>
<dbReference type="InterPro" id="IPR002525">
    <property type="entry name" value="Transp_IS110-like_N"/>
</dbReference>
<comment type="caution">
    <text evidence="2">The sequence shown here is derived from an EMBL/GenBank/DDBJ whole genome shotgun (WGS) entry which is preliminary data.</text>
</comment>
<dbReference type="AlphaFoldDB" id="A0A0E2L381"/>
<feature type="domain" description="Transposase IS110-like N-terminal" evidence="1">
    <location>
        <begin position="8"/>
        <end position="107"/>
    </location>
</feature>
<accession>A0A0E2L381</accession>
<organism evidence="2 3">
    <name type="scientific">Escherichia coli (strain UMEA 3162-1)</name>
    <dbReference type="NCBI Taxonomy" id="1281200"/>
    <lineage>
        <taxon>Bacteria</taxon>
        <taxon>Pseudomonadati</taxon>
        <taxon>Pseudomonadota</taxon>
        <taxon>Gammaproteobacteria</taxon>
        <taxon>Enterobacterales</taxon>
        <taxon>Enterobacteriaceae</taxon>
        <taxon>Escherichia</taxon>
    </lineage>
</organism>
<name>A0A0E2L381_ECOU3</name>
<dbReference type="PANTHER" id="PTHR33055">
    <property type="entry name" value="TRANSPOSASE FOR INSERTION SEQUENCE ELEMENT IS1111A"/>
    <property type="match status" value="1"/>
</dbReference>
<sequence length="134" mass="15077">MEHELHYIGIDTAKEKLDVDVLRPDGRHRTKKFANTTKGHDELVSWLKCHKIDHAHICIEATGTYMEPVAECLYDAGYIVSVINPSLGKAFAQSEGLRNKTDTVDAACWQSSVVRSALQPGKRITRLNARCMPW</sequence>
<dbReference type="Pfam" id="PF01548">
    <property type="entry name" value="DEDD_Tnp_IS110"/>
    <property type="match status" value="1"/>
</dbReference>
<dbReference type="GO" id="GO:0003677">
    <property type="term" value="F:DNA binding"/>
    <property type="evidence" value="ECO:0007669"/>
    <property type="project" value="InterPro"/>
</dbReference>
<dbReference type="GO" id="GO:0004803">
    <property type="term" value="F:transposase activity"/>
    <property type="evidence" value="ECO:0007669"/>
    <property type="project" value="InterPro"/>
</dbReference>
<gene>
    <name evidence="2" type="ORF">G925_02648</name>
</gene>
<dbReference type="PATRIC" id="fig|1281200.3.peg.2742"/>